<evidence type="ECO:0000256" key="1">
    <source>
        <dbReference type="ARBA" id="ARBA00006930"/>
    </source>
</evidence>
<dbReference type="InterPro" id="IPR027417">
    <property type="entry name" value="P-loop_NTPase"/>
</dbReference>
<protein>
    <recommendedName>
        <fullName evidence="3">Nuclease SbcCD subunit C</fullName>
    </recommendedName>
</protein>
<comment type="similarity">
    <text evidence="1">Belongs to the SMC family. SbcC subfamily.</text>
</comment>
<dbReference type="EMBL" id="QSKW01000002">
    <property type="protein sequence ID" value="RHF00018.1"/>
    <property type="molecule type" value="Genomic_DNA"/>
</dbReference>
<dbReference type="AlphaFoldDB" id="A0A3R6J6B4"/>
<comment type="caution">
    <text evidence="6">The sequence shown here is derived from an EMBL/GenBank/DDBJ whole genome shotgun (WGS) entry which is preliminary data.</text>
</comment>
<feature type="domain" description="Rad50/SbcC-type AAA" evidence="5">
    <location>
        <begin position="14"/>
        <end position="218"/>
    </location>
</feature>
<gene>
    <name evidence="6" type="ORF">DW707_02085</name>
</gene>
<evidence type="ECO:0000256" key="2">
    <source>
        <dbReference type="ARBA" id="ARBA00011322"/>
    </source>
</evidence>
<keyword evidence="4" id="KW-0175">Coiled coil</keyword>
<dbReference type="InterPro" id="IPR038729">
    <property type="entry name" value="Rad50/SbcC_AAA"/>
</dbReference>
<reference evidence="6 7" key="1">
    <citation type="submission" date="2018-08" db="EMBL/GenBank/DDBJ databases">
        <title>A genome reference for cultivated species of the human gut microbiota.</title>
        <authorList>
            <person name="Zou Y."/>
            <person name="Xue W."/>
            <person name="Luo G."/>
        </authorList>
    </citation>
    <scope>NUCLEOTIDE SEQUENCE [LARGE SCALE GENOMIC DNA]</scope>
    <source>
        <strain evidence="6 7">AM27-11</strain>
    </source>
</reference>
<dbReference type="Pfam" id="PF13476">
    <property type="entry name" value="AAA_23"/>
    <property type="match status" value="1"/>
</dbReference>
<dbReference type="Gene3D" id="3.40.50.300">
    <property type="entry name" value="P-loop containing nucleotide triphosphate hydrolases"/>
    <property type="match status" value="2"/>
</dbReference>
<evidence type="ECO:0000313" key="6">
    <source>
        <dbReference type="EMBL" id="RHF00018.1"/>
    </source>
</evidence>
<dbReference type="GO" id="GO:0006302">
    <property type="term" value="P:double-strand break repair"/>
    <property type="evidence" value="ECO:0007669"/>
    <property type="project" value="InterPro"/>
</dbReference>
<dbReference type="GO" id="GO:0016887">
    <property type="term" value="F:ATP hydrolysis activity"/>
    <property type="evidence" value="ECO:0007669"/>
    <property type="project" value="InterPro"/>
</dbReference>
<name>A0A3R6J6B4_9FIRM</name>
<dbReference type="PANTHER" id="PTHR32114">
    <property type="entry name" value="ABC TRANSPORTER ABCH.3"/>
    <property type="match status" value="1"/>
</dbReference>
<sequence length="1034" mass="122608">MWEMVLMSKKIKEIDITAFRAYKDVQKFNFLHKNSEDIADLVAIYAPNGYGKTSFFDAIEWAVTGTIERLNNGRPIKEEVKNEEGYILKNRDSSEDHGNVTIISEQNKVFSVNTKKKRGKMKSDFKPGDVLKISPELDTIYAEKESFCTTNLLAHDKITGFLQNYTAQDKTNELQVMWDENNYSKILNDITELYNELEKKRKQFALELSSEEKELKKYKFENEKNDKVFKLIENYKIKYDNDFINDKSSDIEEMLNLFNQLHEESQKEREKKEKECNDIDILIKDYPVFEESQKKKCLLQESKVEFDKAIETWNKIEQIKKLQEKTTKEIEQTRYVLSNLKEFYSYKDQLNQNIAELNAVEHNKINCQKQKISTVEKINELEEKWKHGNSELERLDIREEQLKKDYYEYNRNKAKKKKYERLSDKAKYILEQRNKRIQRLSLYIEQIDLFLAGKLGIGILCDIFTDEIIVKYNSITRLKTERKSLIENNNILESNKKNLVGLFDKIQQLSIKGRDIVIEQKQRECPLCHMEYQDYNELLDRISAATEENIELAKIDEQIQKNQKREWEIDKELKTLCEDTESQILAISSTYKAKYMEETQKVKSLEIEVETWERNLNTAQYVYKTLEEKYKQEKLDISDGIQLENNEMKIAEERTRIKKDIDELLNSVKEEKNKEKEFEQQFQAYELKILEIKEANNRISAEKIYIEIKKNLENKEFFDSKHNYLEMKSIIEASSNELEHQKDNLDNELTSYHLEDMCSKEEYLLKLNECYKEMSKLQVEISSYLQRCEKLAGTTDQEQLLAQINQVKERYHNKLEIISEKIQSETSILIGLNGLKEQTMWLNRKQSLESKKVNLDYLNKRMEKLEESKSYVEDYIMNKTNEYFNSDIINQIYNKIDPHPTMKHIKFITEKDNDGLKTHIYTYDESETNKMSPVVYLSSAQVNILSLCIFLSKVLSEKNTTFNTIFIDDPIQHLDGINLLSFIDVLRTITTDFGRQIVISTHNEQFYKLLKVKMDEQYYPSKFIELTSTGKIKG</sequence>
<accession>A0A3R6J6B4</accession>
<evidence type="ECO:0000259" key="5">
    <source>
        <dbReference type="Pfam" id="PF13476"/>
    </source>
</evidence>
<dbReference type="Proteomes" id="UP000286271">
    <property type="component" value="Unassembled WGS sequence"/>
</dbReference>
<evidence type="ECO:0000313" key="7">
    <source>
        <dbReference type="Proteomes" id="UP000286271"/>
    </source>
</evidence>
<feature type="coiled-coil region" evidence="4">
    <location>
        <begin position="654"/>
        <end position="695"/>
    </location>
</feature>
<dbReference type="SUPFAM" id="SSF52540">
    <property type="entry name" value="P-loop containing nucleoside triphosphate hydrolases"/>
    <property type="match status" value="1"/>
</dbReference>
<evidence type="ECO:0000256" key="4">
    <source>
        <dbReference type="SAM" id="Coils"/>
    </source>
</evidence>
<proteinExistence type="inferred from homology"/>
<feature type="coiled-coil region" evidence="4">
    <location>
        <begin position="728"/>
        <end position="780"/>
    </location>
</feature>
<organism evidence="6 7">
    <name type="scientific">Roseburia inulinivorans</name>
    <dbReference type="NCBI Taxonomy" id="360807"/>
    <lineage>
        <taxon>Bacteria</taxon>
        <taxon>Bacillati</taxon>
        <taxon>Bacillota</taxon>
        <taxon>Clostridia</taxon>
        <taxon>Lachnospirales</taxon>
        <taxon>Lachnospiraceae</taxon>
        <taxon>Roseburia</taxon>
    </lineage>
</organism>
<comment type="subunit">
    <text evidence="2">Heterodimer of SbcC and SbcD.</text>
</comment>
<feature type="coiled-coil region" evidence="4">
    <location>
        <begin position="183"/>
        <end position="214"/>
    </location>
</feature>
<dbReference type="PANTHER" id="PTHR32114:SF2">
    <property type="entry name" value="ABC TRANSPORTER ABCH.3"/>
    <property type="match status" value="1"/>
</dbReference>
<evidence type="ECO:0000256" key="3">
    <source>
        <dbReference type="ARBA" id="ARBA00013368"/>
    </source>
</evidence>
<feature type="coiled-coil region" evidence="4">
    <location>
        <begin position="595"/>
        <end position="629"/>
    </location>
</feature>